<evidence type="ECO:0000313" key="2">
    <source>
        <dbReference type="Proteomes" id="UP001160334"/>
    </source>
</evidence>
<organism evidence="1 2">
    <name type="scientific">Prescottella agglutinans</name>
    <dbReference type="NCBI Taxonomy" id="1644129"/>
    <lineage>
        <taxon>Bacteria</taxon>
        <taxon>Bacillati</taxon>
        <taxon>Actinomycetota</taxon>
        <taxon>Actinomycetes</taxon>
        <taxon>Mycobacteriales</taxon>
        <taxon>Nocardiaceae</taxon>
        <taxon>Prescottella</taxon>
    </lineage>
</organism>
<keyword evidence="2" id="KW-1185">Reference proteome</keyword>
<dbReference type="EMBL" id="JARXVC010000011">
    <property type="protein sequence ID" value="MDH6282838.1"/>
    <property type="molecule type" value="Genomic_DNA"/>
</dbReference>
<accession>A0ABT6MET8</accession>
<evidence type="ECO:0000313" key="1">
    <source>
        <dbReference type="EMBL" id="MDH6282838.1"/>
    </source>
</evidence>
<sequence>MTLPREPRPGEPGYSIQYEEMRRILGLPDAQKLLNKDWLNDFFGKLKREEQSFRSLPPGICTDCGAHIVDWWAHHQFHESIVKAFEGHDRNMHKIVNHLRRM</sequence>
<protein>
    <submittedName>
        <fullName evidence="1">Uncharacterized protein</fullName>
    </submittedName>
</protein>
<reference evidence="1 2" key="1">
    <citation type="submission" date="2023-04" db="EMBL/GenBank/DDBJ databases">
        <title>Forest soil microbial communities from Buena Vista Peninsula, Colon Province, Panama.</title>
        <authorList>
            <person name="Bouskill N."/>
        </authorList>
    </citation>
    <scope>NUCLEOTIDE SEQUENCE [LARGE SCALE GENOMIC DNA]</scope>
    <source>
        <strain evidence="1 2">CFH S0262</strain>
    </source>
</reference>
<dbReference type="Proteomes" id="UP001160334">
    <property type="component" value="Unassembled WGS sequence"/>
</dbReference>
<proteinExistence type="predicted"/>
<name>A0ABT6MET8_9NOCA</name>
<gene>
    <name evidence="1" type="ORF">M2280_004075</name>
</gene>
<comment type="caution">
    <text evidence="1">The sequence shown here is derived from an EMBL/GenBank/DDBJ whole genome shotgun (WGS) entry which is preliminary data.</text>
</comment>